<evidence type="ECO:0000256" key="6">
    <source>
        <dbReference type="ARBA" id="ARBA00023015"/>
    </source>
</evidence>
<evidence type="ECO:0000256" key="4">
    <source>
        <dbReference type="ARBA" id="ARBA00022771"/>
    </source>
</evidence>
<reference evidence="12" key="2">
    <citation type="submission" date="2023-05" db="EMBL/GenBank/DDBJ databases">
        <authorList>
            <person name="Schelkunov M.I."/>
        </authorList>
    </citation>
    <scope>NUCLEOTIDE SEQUENCE</scope>
    <source>
        <strain evidence="12">Hsosn_3</strain>
        <tissue evidence="12">Leaf</tissue>
    </source>
</reference>
<feature type="region of interest" description="Disordered" evidence="10">
    <location>
        <begin position="115"/>
        <end position="134"/>
    </location>
</feature>
<dbReference type="SMART" id="SM00355">
    <property type="entry name" value="ZnF_C2H2"/>
    <property type="match status" value="2"/>
</dbReference>
<dbReference type="PANTHER" id="PTHR26374:SF456">
    <property type="entry name" value="ZINC FINGER PROTEIN ZAT5-LIKE"/>
    <property type="match status" value="1"/>
</dbReference>
<dbReference type="InterPro" id="IPR036236">
    <property type="entry name" value="Znf_C2H2_sf"/>
</dbReference>
<keyword evidence="3" id="KW-0677">Repeat</keyword>
<protein>
    <submittedName>
        <fullName evidence="12">Ankyrin repeat family protein</fullName>
    </submittedName>
</protein>
<dbReference type="Proteomes" id="UP001237642">
    <property type="component" value="Unassembled WGS sequence"/>
</dbReference>
<keyword evidence="5" id="KW-0862">Zinc</keyword>
<comment type="caution">
    <text evidence="12">The sequence shown here is derived from an EMBL/GenBank/DDBJ whole genome shotgun (WGS) entry which is preliminary data.</text>
</comment>
<dbReference type="GO" id="GO:0008270">
    <property type="term" value="F:zinc ion binding"/>
    <property type="evidence" value="ECO:0007669"/>
    <property type="project" value="UniProtKB-KW"/>
</dbReference>
<dbReference type="PANTHER" id="PTHR26374">
    <property type="entry name" value="ZINC FINGER PROTEIN ZAT5"/>
    <property type="match status" value="1"/>
</dbReference>
<comment type="subcellular location">
    <subcellularLocation>
        <location evidence="1">Nucleus</location>
    </subcellularLocation>
</comment>
<feature type="domain" description="C2H2-type" evidence="11">
    <location>
        <begin position="177"/>
        <end position="199"/>
    </location>
</feature>
<dbReference type="Gene3D" id="3.30.160.60">
    <property type="entry name" value="Classic Zinc Finger"/>
    <property type="match status" value="1"/>
</dbReference>
<feature type="domain" description="C2H2-type" evidence="11">
    <location>
        <begin position="99"/>
        <end position="126"/>
    </location>
</feature>
<evidence type="ECO:0000256" key="8">
    <source>
        <dbReference type="ARBA" id="ARBA00023242"/>
    </source>
</evidence>
<dbReference type="EMBL" id="JAUIZM010000001">
    <property type="protein sequence ID" value="KAK1403372.1"/>
    <property type="molecule type" value="Genomic_DNA"/>
</dbReference>
<keyword evidence="2" id="KW-0479">Metal-binding</keyword>
<keyword evidence="13" id="KW-1185">Reference proteome</keyword>
<evidence type="ECO:0000256" key="9">
    <source>
        <dbReference type="PROSITE-ProRule" id="PRU00042"/>
    </source>
</evidence>
<organism evidence="12 13">
    <name type="scientific">Heracleum sosnowskyi</name>
    <dbReference type="NCBI Taxonomy" id="360622"/>
    <lineage>
        <taxon>Eukaryota</taxon>
        <taxon>Viridiplantae</taxon>
        <taxon>Streptophyta</taxon>
        <taxon>Embryophyta</taxon>
        <taxon>Tracheophyta</taxon>
        <taxon>Spermatophyta</taxon>
        <taxon>Magnoliopsida</taxon>
        <taxon>eudicotyledons</taxon>
        <taxon>Gunneridae</taxon>
        <taxon>Pentapetalae</taxon>
        <taxon>asterids</taxon>
        <taxon>campanulids</taxon>
        <taxon>Apiales</taxon>
        <taxon>Apiaceae</taxon>
        <taxon>Apioideae</taxon>
        <taxon>apioid superclade</taxon>
        <taxon>Tordylieae</taxon>
        <taxon>Tordyliinae</taxon>
        <taxon>Heracleum</taxon>
    </lineage>
</organism>
<reference evidence="12" key="1">
    <citation type="submission" date="2023-02" db="EMBL/GenBank/DDBJ databases">
        <title>Genome of toxic invasive species Heracleum sosnowskyi carries increased number of genes despite the absence of recent whole-genome duplications.</title>
        <authorList>
            <person name="Schelkunov M."/>
            <person name="Shtratnikova V."/>
            <person name="Makarenko M."/>
            <person name="Klepikova A."/>
            <person name="Omelchenko D."/>
            <person name="Novikova G."/>
            <person name="Obukhova E."/>
            <person name="Bogdanov V."/>
            <person name="Penin A."/>
            <person name="Logacheva M."/>
        </authorList>
    </citation>
    <scope>NUCLEOTIDE SEQUENCE</scope>
    <source>
        <strain evidence="12">Hsosn_3</strain>
        <tissue evidence="12">Leaf</tissue>
    </source>
</reference>
<keyword evidence="7" id="KW-0804">Transcription</keyword>
<dbReference type="Pfam" id="PF13912">
    <property type="entry name" value="zf-C2H2_6"/>
    <property type="match status" value="2"/>
</dbReference>
<feature type="region of interest" description="Disordered" evidence="10">
    <location>
        <begin position="200"/>
        <end position="225"/>
    </location>
</feature>
<gene>
    <name evidence="12" type="ORF">POM88_002977</name>
</gene>
<dbReference type="InterPro" id="IPR013087">
    <property type="entry name" value="Znf_C2H2_type"/>
</dbReference>
<evidence type="ECO:0000259" key="11">
    <source>
        <dbReference type="PROSITE" id="PS50157"/>
    </source>
</evidence>
<keyword evidence="4 9" id="KW-0863">Zinc-finger</keyword>
<evidence type="ECO:0000256" key="1">
    <source>
        <dbReference type="ARBA" id="ARBA00004123"/>
    </source>
</evidence>
<dbReference type="PROSITE" id="PS00028">
    <property type="entry name" value="ZINC_FINGER_C2H2_1"/>
    <property type="match status" value="2"/>
</dbReference>
<evidence type="ECO:0000256" key="5">
    <source>
        <dbReference type="ARBA" id="ARBA00022833"/>
    </source>
</evidence>
<evidence type="ECO:0000313" key="13">
    <source>
        <dbReference type="Proteomes" id="UP001237642"/>
    </source>
</evidence>
<dbReference type="GO" id="GO:0005634">
    <property type="term" value="C:nucleus"/>
    <property type="evidence" value="ECO:0007669"/>
    <property type="project" value="UniProtKB-SubCell"/>
</dbReference>
<evidence type="ECO:0000256" key="2">
    <source>
        <dbReference type="ARBA" id="ARBA00022723"/>
    </source>
</evidence>
<evidence type="ECO:0000256" key="3">
    <source>
        <dbReference type="ARBA" id="ARBA00022737"/>
    </source>
</evidence>
<evidence type="ECO:0000313" key="12">
    <source>
        <dbReference type="EMBL" id="KAK1403372.1"/>
    </source>
</evidence>
<evidence type="ECO:0000256" key="7">
    <source>
        <dbReference type="ARBA" id="ARBA00023163"/>
    </source>
</evidence>
<dbReference type="SUPFAM" id="SSF57667">
    <property type="entry name" value="beta-beta-alpha zinc fingers"/>
    <property type="match status" value="1"/>
</dbReference>
<name>A0AAD8JFG6_9APIA</name>
<accession>A0AAD8JFG6</accession>
<dbReference type="AlphaFoldDB" id="A0AAD8JFG6"/>
<dbReference type="PROSITE" id="PS50157">
    <property type="entry name" value="ZINC_FINGER_C2H2_2"/>
    <property type="match status" value="2"/>
</dbReference>
<keyword evidence="8" id="KW-0539">Nucleus</keyword>
<proteinExistence type="predicted"/>
<evidence type="ECO:0000256" key="10">
    <source>
        <dbReference type="SAM" id="MobiDB-lite"/>
    </source>
</evidence>
<sequence length="270" mass="29416">MGSEEFYNLMMIKGKRSKRQRQLLAASSSSSLALTMATSSSSTSSSDQQLNNNNFIISCDDNDKTTQVEQDMANCLILLAQGGQSRKLPTATIKDLFMYQCKTCDRSFPSFQALGGHRASHKRPKAGSTNESSSSIFNHDASLCTTNTILSLQISSSRSDDLCGMKPNNGKSASKIHECSICGAEFTSGQALGGHMRRHRSSLLPRPSMPSPNHESENETKKPAAANVFPLDLNLPAPEDMDQQIESKFPFAMNEQVIVFSPSALVDCHL</sequence>
<keyword evidence="6" id="KW-0805">Transcription regulation</keyword>